<reference evidence="2" key="1">
    <citation type="submission" date="2019-10" db="EMBL/GenBank/DDBJ databases">
        <title>Lacipirellula parvula gen. nov., sp. nov., representing a lineage of planctomycetes widespread in freshwater anoxic habitats, and description of the family Lacipirellulaceae.</title>
        <authorList>
            <person name="Dedysh S.N."/>
            <person name="Kulichevskaya I.S."/>
            <person name="Beletsky A.V."/>
            <person name="Rakitin A.L."/>
            <person name="Mardanov A.V."/>
            <person name="Ivanova A.A."/>
            <person name="Saltykova V.X."/>
            <person name="Rijpstra W.I.C."/>
            <person name="Sinninghe Damste J.S."/>
            <person name="Ravin N.V."/>
        </authorList>
    </citation>
    <scope>NUCLEOTIDE SEQUENCE [LARGE SCALE GENOMIC DNA]</scope>
    <source>
        <strain evidence="2">PX69</strain>
    </source>
</reference>
<gene>
    <name evidence="1" type="ORF">PLANPX_1316</name>
</gene>
<proteinExistence type="predicted"/>
<name>A0A5K7X4T7_9BACT</name>
<dbReference type="AlphaFoldDB" id="A0A5K7X4T7"/>
<organism evidence="1 2">
    <name type="scientific">Lacipirellula parvula</name>
    <dbReference type="NCBI Taxonomy" id="2650471"/>
    <lineage>
        <taxon>Bacteria</taxon>
        <taxon>Pseudomonadati</taxon>
        <taxon>Planctomycetota</taxon>
        <taxon>Planctomycetia</taxon>
        <taxon>Pirellulales</taxon>
        <taxon>Lacipirellulaceae</taxon>
        <taxon>Lacipirellula</taxon>
    </lineage>
</organism>
<dbReference type="KEGG" id="lpav:PLANPX_1316"/>
<dbReference type="EMBL" id="AP021861">
    <property type="protein sequence ID" value="BBO31704.1"/>
    <property type="molecule type" value="Genomic_DNA"/>
</dbReference>
<protein>
    <submittedName>
        <fullName evidence="1">Uncharacterized protein</fullName>
    </submittedName>
</protein>
<accession>A0A5K7X4T7</accession>
<evidence type="ECO:0000313" key="1">
    <source>
        <dbReference type="EMBL" id="BBO31704.1"/>
    </source>
</evidence>
<sequence>MTVRGGPIRNCESGRLFCCAACQEQRIPNCKQLFKASRSVLAPDAFSRR</sequence>
<evidence type="ECO:0000313" key="2">
    <source>
        <dbReference type="Proteomes" id="UP000326837"/>
    </source>
</evidence>
<keyword evidence="2" id="KW-1185">Reference proteome</keyword>
<dbReference type="Proteomes" id="UP000326837">
    <property type="component" value="Chromosome"/>
</dbReference>